<evidence type="ECO:0000313" key="5">
    <source>
        <dbReference type="EMBL" id="AEO66484.1"/>
    </source>
</evidence>
<dbReference type="HOGENOM" id="CLU_051542_0_1_1"/>
<evidence type="ECO:0008006" key="7">
    <source>
        <dbReference type="Google" id="ProtNLM"/>
    </source>
</evidence>
<evidence type="ECO:0000256" key="4">
    <source>
        <dbReference type="ARBA" id="ARBA00038314"/>
    </source>
</evidence>
<organism evidence="5 6">
    <name type="scientific">Thermothielavioides terrestris (strain ATCC 38088 / NRRL 8126)</name>
    <name type="common">Thielavia terrestris</name>
    <dbReference type="NCBI Taxonomy" id="578455"/>
    <lineage>
        <taxon>Eukaryota</taxon>
        <taxon>Fungi</taxon>
        <taxon>Dikarya</taxon>
        <taxon>Ascomycota</taxon>
        <taxon>Pezizomycotina</taxon>
        <taxon>Sordariomycetes</taxon>
        <taxon>Sordariomycetidae</taxon>
        <taxon>Sordariales</taxon>
        <taxon>Chaetomiaceae</taxon>
        <taxon>Thermothielavioides</taxon>
        <taxon>Thermothielavioides terrestris</taxon>
    </lineage>
</organism>
<name>G2R0L6_THETT</name>
<dbReference type="InterPro" id="IPR051654">
    <property type="entry name" value="Meroterpenoid_MTases"/>
</dbReference>
<dbReference type="RefSeq" id="XP_003652820.1">
    <property type="nucleotide sequence ID" value="XM_003652772.1"/>
</dbReference>
<dbReference type="SUPFAM" id="SSF53335">
    <property type="entry name" value="S-adenosyl-L-methionine-dependent methyltransferases"/>
    <property type="match status" value="1"/>
</dbReference>
<dbReference type="EMBL" id="CP003010">
    <property type="protein sequence ID" value="AEO66484.1"/>
    <property type="molecule type" value="Genomic_DNA"/>
</dbReference>
<dbReference type="PANTHER" id="PTHR35897">
    <property type="entry name" value="METHYLTRANSFERASE AUSD"/>
    <property type="match status" value="1"/>
</dbReference>
<keyword evidence="3" id="KW-0949">S-adenosyl-L-methionine</keyword>
<accession>G2R0L6</accession>
<dbReference type="KEGG" id="ttt:THITE_2114608"/>
<evidence type="ECO:0000256" key="2">
    <source>
        <dbReference type="ARBA" id="ARBA00022679"/>
    </source>
</evidence>
<dbReference type="InterPro" id="IPR029063">
    <property type="entry name" value="SAM-dependent_MTases_sf"/>
</dbReference>
<dbReference type="AlphaFoldDB" id="G2R0L6"/>
<keyword evidence="2" id="KW-0808">Transferase</keyword>
<dbReference type="Gene3D" id="3.40.50.150">
    <property type="entry name" value="Vaccinia Virus protein VP39"/>
    <property type="match status" value="1"/>
</dbReference>
<dbReference type="Proteomes" id="UP000008181">
    <property type="component" value="Chromosome 2"/>
</dbReference>
<evidence type="ECO:0000313" key="6">
    <source>
        <dbReference type="Proteomes" id="UP000008181"/>
    </source>
</evidence>
<dbReference type="OrthoDB" id="2094832at2759"/>
<evidence type="ECO:0000256" key="1">
    <source>
        <dbReference type="ARBA" id="ARBA00005179"/>
    </source>
</evidence>
<dbReference type="eggNOG" id="ENOG502S0S9">
    <property type="taxonomic scope" value="Eukaryota"/>
</dbReference>
<protein>
    <recommendedName>
        <fullName evidence="7">Methyltransferase domain-containing protein</fullName>
    </recommendedName>
</protein>
<dbReference type="PANTHER" id="PTHR35897:SF1">
    <property type="entry name" value="METHYLTRANSFERASE AUSD"/>
    <property type="match status" value="1"/>
</dbReference>
<dbReference type="GO" id="GO:0016740">
    <property type="term" value="F:transferase activity"/>
    <property type="evidence" value="ECO:0007669"/>
    <property type="project" value="UniProtKB-KW"/>
</dbReference>
<gene>
    <name evidence="5" type="ORF">THITE_2114608</name>
</gene>
<keyword evidence="6" id="KW-1185">Reference proteome</keyword>
<proteinExistence type="inferred from homology"/>
<sequence>MASEHKIGSKSKEVGWYDPPTNAAAAASGPVRDLLENYSHYQPDEVIPKIIETVSPNCSFVPPRNLPSPSAKLANSPDYHIQRDKIWDVFPWPCVGQFRFLDLSLSRHPMYGRILERIRDGGEQFLDVGCCFAQDIRKLVHDGAPAANLWGLEKQAEFITLAFDFFRDADRLAADHFIHADLLDREHPQARALEGNVDIVQLGMILHVWDRAGQVEACRRVVELLRPRPGSLVIGQSVGHLDGVEMAGAGGKRIFKQNAETFAAMWEEVGRLTGTKWQVHASLDEGLGIAQQQRQWDDPRTRRLSFVVERL</sequence>
<evidence type="ECO:0000256" key="3">
    <source>
        <dbReference type="ARBA" id="ARBA00022691"/>
    </source>
</evidence>
<comment type="similarity">
    <text evidence="4">Belongs to the class I-like SAM-binding methyltransferase superfamily.</text>
</comment>
<comment type="pathway">
    <text evidence="1">Secondary metabolite biosynthesis.</text>
</comment>
<dbReference type="GeneID" id="11518453"/>
<reference evidence="5 6" key="1">
    <citation type="journal article" date="2011" name="Nat. Biotechnol.">
        <title>Comparative genomic analysis of the thermophilic biomass-degrading fungi Myceliophthora thermophila and Thielavia terrestris.</title>
        <authorList>
            <person name="Berka R.M."/>
            <person name="Grigoriev I.V."/>
            <person name="Otillar R."/>
            <person name="Salamov A."/>
            <person name="Grimwood J."/>
            <person name="Reid I."/>
            <person name="Ishmael N."/>
            <person name="John T."/>
            <person name="Darmond C."/>
            <person name="Moisan M.-C."/>
            <person name="Henrissat B."/>
            <person name="Coutinho P.M."/>
            <person name="Lombard V."/>
            <person name="Natvig D.O."/>
            <person name="Lindquist E."/>
            <person name="Schmutz J."/>
            <person name="Lucas S."/>
            <person name="Harris P."/>
            <person name="Powlowski J."/>
            <person name="Bellemare A."/>
            <person name="Taylor D."/>
            <person name="Butler G."/>
            <person name="de Vries R.P."/>
            <person name="Allijn I.E."/>
            <person name="van den Brink J."/>
            <person name="Ushinsky S."/>
            <person name="Storms R."/>
            <person name="Powell A.J."/>
            <person name="Paulsen I.T."/>
            <person name="Elbourne L.D.H."/>
            <person name="Baker S.E."/>
            <person name="Magnuson J."/>
            <person name="LaBoissiere S."/>
            <person name="Clutterbuck A.J."/>
            <person name="Martinez D."/>
            <person name="Wogulis M."/>
            <person name="de Leon A.L."/>
            <person name="Rey M.W."/>
            <person name="Tsang A."/>
        </authorList>
    </citation>
    <scope>NUCLEOTIDE SEQUENCE [LARGE SCALE GENOMIC DNA]</scope>
    <source>
        <strain evidence="6">ATCC 38088 / NRRL 8126</strain>
    </source>
</reference>